<gene>
    <name evidence="2" type="ORF">BDP55DRAFT_727805</name>
</gene>
<dbReference type="Proteomes" id="UP001224890">
    <property type="component" value="Unassembled WGS sequence"/>
</dbReference>
<name>A0AAJ0ARI3_9PEZI</name>
<keyword evidence="3" id="KW-1185">Reference proteome</keyword>
<protein>
    <submittedName>
        <fullName evidence="2">Uncharacterized protein</fullName>
    </submittedName>
</protein>
<evidence type="ECO:0000313" key="2">
    <source>
        <dbReference type="EMBL" id="KAK1676471.1"/>
    </source>
</evidence>
<dbReference type="RefSeq" id="XP_060430474.1">
    <property type="nucleotide sequence ID" value="XM_060579349.1"/>
</dbReference>
<dbReference type="AlphaFoldDB" id="A0AAJ0ARI3"/>
<reference evidence="2" key="1">
    <citation type="submission" date="2021-06" db="EMBL/GenBank/DDBJ databases">
        <title>Comparative genomics, transcriptomics and evolutionary studies reveal genomic signatures of adaptation to plant cell wall in hemibiotrophic fungi.</title>
        <authorList>
            <consortium name="DOE Joint Genome Institute"/>
            <person name="Baroncelli R."/>
            <person name="Diaz J.F."/>
            <person name="Benocci T."/>
            <person name="Peng M."/>
            <person name="Battaglia E."/>
            <person name="Haridas S."/>
            <person name="Andreopoulos W."/>
            <person name="Labutti K."/>
            <person name="Pangilinan J."/>
            <person name="Floch G.L."/>
            <person name="Makela M.R."/>
            <person name="Henrissat B."/>
            <person name="Grigoriev I.V."/>
            <person name="Crouch J.A."/>
            <person name="De Vries R.P."/>
            <person name="Sukno S.A."/>
            <person name="Thon M.R."/>
        </authorList>
    </citation>
    <scope>NUCLEOTIDE SEQUENCE</scope>
    <source>
        <strain evidence="2">CBS 193.32</strain>
    </source>
</reference>
<evidence type="ECO:0000256" key="1">
    <source>
        <dbReference type="SAM" id="MobiDB-lite"/>
    </source>
</evidence>
<accession>A0AAJ0ARI3</accession>
<organism evidence="2 3">
    <name type="scientific">Colletotrichum godetiae</name>
    <dbReference type="NCBI Taxonomy" id="1209918"/>
    <lineage>
        <taxon>Eukaryota</taxon>
        <taxon>Fungi</taxon>
        <taxon>Dikarya</taxon>
        <taxon>Ascomycota</taxon>
        <taxon>Pezizomycotina</taxon>
        <taxon>Sordariomycetes</taxon>
        <taxon>Hypocreomycetidae</taxon>
        <taxon>Glomerellales</taxon>
        <taxon>Glomerellaceae</taxon>
        <taxon>Colletotrichum</taxon>
        <taxon>Colletotrichum acutatum species complex</taxon>
    </lineage>
</organism>
<sequence>MDGHTRAAGLAAGNGDDMVWNLQRKQLVNRQTAKGMTTGEAFGDGSELGNTPLLRHQMSDVRYELLVSPEFGNVSGTRTRTQWFTPRFCQQDVNKLGAISNGTIPEGDVQNVLAVFEQGSISMLFQHLETNKRRERRANSGTRQPDDGRPMTTDAV</sequence>
<dbReference type="GeneID" id="85463875"/>
<feature type="region of interest" description="Disordered" evidence="1">
    <location>
        <begin position="129"/>
        <end position="156"/>
    </location>
</feature>
<evidence type="ECO:0000313" key="3">
    <source>
        <dbReference type="Proteomes" id="UP001224890"/>
    </source>
</evidence>
<proteinExistence type="predicted"/>
<comment type="caution">
    <text evidence="2">The sequence shown here is derived from an EMBL/GenBank/DDBJ whole genome shotgun (WGS) entry which is preliminary data.</text>
</comment>
<dbReference type="EMBL" id="JAHMHR010000017">
    <property type="protein sequence ID" value="KAK1676471.1"/>
    <property type="molecule type" value="Genomic_DNA"/>
</dbReference>